<dbReference type="InterPro" id="IPR015797">
    <property type="entry name" value="NUDIX_hydrolase-like_dom_sf"/>
</dbReference>
<dbReference type="GO" id="GO:0004081">
    <property type="term" value="F:bis(5'-nucleosyl)-tetraphosphatase (asymmetrical) activity"/>
    <property type="evidence" value="ECO:0007669"/>
    <property type="project" value="TreeGrafter"/>
</dbReference>
<dbReference type="PANTHER" id="PTHR21340">
    <property type="entry name" value="DIADENOSINE 5,5-P1,P4-TETRAPHOSPHATE PYROPHOSPHOHYDROLASE MUTT"/>
    <property type="match status" value="1"/>
</dbReference>
<dbReference type="EMBL" id="CP020715">
    <property type="protein sequence ID" value="ARJ06312.1"/>
    <property type="molecule type" value="Genomic_DNA"/>
</dbReference>
<dbReference type="SUPFAM" id="SSF55811">
    <property type="entry name" value="Nudix"/>
    <property type="match status" value="1"/>
</dbReference>
<evidence type="ECO:0000313" key="2">
    <source>
        <dbReference type="EMBL" id="ARJ06312.1"/>
    </source>
</evidence>
<dbReference type="GO" id="GO:0006167">
    <property type="term" value="P:AMP biosynthetic process"/>
    <property type="evidence" value="ECO:0007669"/>
    <property type="project" value="TreeGrafter"/>
</dbReference>
<dbReference type="Pfam" id="PF00293">
    <property type="entry name" value="NUDIX"/>
    <property type="match status" value="1"/>
</dbReference>
<dbReference type="InterPro" id="IPR000086">
    <property type="entry name" value="NUDIX_hydrolase_dom"/>
</dbReference>
<dbReference type="InterPro" id="IPR051325">
    <property type="entry name" value="Nudix_hydrolase_domain"/>
</dbReference>
<dbReference type="GO" id="GO:0006754">
    <property type="term" value="P:ATP biosynthetic process"/>
    <property type="evidence" value="ECO:0007669"/>
    <property type="project" value="TreeGrafter"/>
</dbReference>
<sequence length="190" mass="20624">MAERSAGLVVWRRTPSPRVAPAQSDVAVQEASSSSPSGGTREDPPASGSLEVWIAHMGGPFWARKESRAWSIPKGLYSPDEDPLAAALREFGEETGLVAPRPAGGEPYEELGEFRQRSGKIVTAFAVEAPDFDPPSITSNTFPLEWPPRSGRTLEVPEVDRAEWTPLPLARERLVAGQLPLLDALLPRHP</sequence>
<feature type="region of interest" description="Disordered" evidence="1">
    <location>
        <begin position="19"/>
        <end position="49"/>
    </location>
</feature>
<keyword evidence="3" id="KW-1185">Reference proteome</keyword>
<dbReference type="Proteomes" id="UP000192775">
    <property type="component" value="Chromosome"/>
</dbReference>
<dbReference type="PROSITE" id="PS00893">
    <property type="entry name" value="NUDIX_BOX"/>
    <property type="match status" value="1"/>
</dbReference>
<dbReference type="PROSITE" id="PS51462">
    <property type="entry name" value="NUDIX"/>
    <property type="match status" value="1"/>
</dbReference>
<dbReference type="PANTHER" id="PTHR21340:SF7">
    <property type="entry name" value="NUDIX HYDROLASE DOMAIN-CONTAINING PROTEIN"/>
    <property type="match status" value="1"/>
</dbReference>
<dbReference type="AlphaFoldDB" id="A0A1X9LPD5"/>
<reference evidence="2 3" key="1">
    <citation type="submission" date="2017-04" db="EMBL/GenBank/DDBJ databases">
        <authorList>
            <person name="Afonso C.L."/>
            <person name="Miller P.J."/>
            <person name="Scott M.A."/>
            <person name="Spackman E."/>
            <person name="Goraichik I."/>
            <person name="Dimitrov K.M."/>
            <person name="Suarez D.L."/>
            <person name="Swayne D.E."/>
        </authorList>
    </citation>
    <scope>NUCLEOTIDE SEQUENCE [LARGE SCALE GENOMIC DNA]</scope>
    <source>
        <strain evidence="3">XA(T)</strain>
    </source>
</reference>
<dbReference type="KEGG" id="cphy:B5808_14640"/>
<proteinExistence type="predicted"/>
<name>A0A1X9LPD5_9MICO</name>
<gene>
    <name evidence="2" type="ORF">B5808_14640</name>
</gene>
<evidence type="ECO:0000313" key="3">
    <source>
        <dbReference type="Proteomes" id="UP000192775"/>
    </source>
</evidence>
<evidence type="ECO:0000256" key="1">
    <source>
        <dbReference type="SAM" id="MobiDB-lite"/>
    </source>
</evidence>
<protein>
    <submittedName>
        <fullName evidence="2">Uncharacterized protein</fullName>
    </submittedName>
</protein>
<accession>A0A1X9LPD5</accession>
<dbReference type="InterPro" id="IPR020084">
    <property type="entry name" value="NUDIX_hydrolase_CS"/>
</dbReference>
<dbReference type="RefSeq" id="WP_085020450.1">
    <property type="nucleotide sequence ID" value="NZ_BMHD01000001.1"/>
</dbReference>
<dbReference type="Gene3D" id="3.90.79.10">
    <property type="entry name" value="Nucleoside Triphosphate Pyrophosphohydrolase"/>
    <property type="match status" value="1"/>
</dbReference>
<dbReference type="STRING" id="1619308.B5808_14640"/>
<dbReference type="CDD" id="cd04662">
    <property type="entry name" value="NUDIX_Hydrolase"/>
    <property type="match status" value="1"/>
</dbReference>
<organism evidence="2 3">
    <name type="scientific">Cnuibacter physcomitrellae</name>
    <dbReference type="NCBI Taxonomy" id="1619308"/>
    <lineage>
        <taxon>Bacteria</taxon>
        <taxon>Bacillati</taxon>
        <taxon>Actinomycetota</taxon>
        <taxon>Actinomycetes</taxon>
        <taxon>Micrococcales</taxon>
        <taxon>Microbacteriaceae</taxon>
        <taxon>Cnuibacter</taxon>
    </lineage>
</organism>